<keyword evidence="6" id="KW-1185">Reference proteome</keyword>
<evidence type="ECO:0000256" key="1">
    <source>
        <dbReference type="ARBA" id="ARBA00022734"/>
    </source>
</evidence>
<evidence type="ECO:0000256" key="2">
    <source>
        <dbReference type="RuleBase" id="RU102079"/>
    </source>
</evidence>
<accession>A0A9W2YQE4</accession>
<evidence type="ECO:0000256" key="3">
    <source>
        <dbReference type="SAM" id="SignalP"/>
    </source>
</evidence>
<feature type="signal peptide" evidence="3">
    <location>
        <begin position="1"/>
        <end position="24"/>
    </location>
</feature>
<feature type="chain" id="PRO_5040958095" description="Galectin" evidence="3">
    <location>
        <begin position="25"/>
        <end position="253"/>
    </location>
</feature>
<keyword evidence="3" id="KW-0732">Signal</keyword>
<dbReference type="RefSeq" id="XP_055864891.1">
    <property type="nucleotide sequence ID" value="XM_056008916.1"/>
</dbReference>
<gene>
    <name evidence="7" type="primary">LOC129922490</name>
</gene>
<dbReference type="GO" id="GO:0030246">
    <property type="term" value="F:carbohydrate binding"/>
    <property type="evidence" value="ECO:0007669"/>
    <property type="project" value="UniProtKB-UniRule"/>
</dbReference>
<feature type="domain" description="Apple" evidence="4">
    <location>
        <begin position="24"/>
        <end position="102"/>
    </location>
</feature>
<name>A0A9W2YQE4_BIOGL</name>
<dbReference type="Pfam" id="PF00337">
    <property type="entry name" value="Gal-bind_lectin"/>
    <property type="match status" value="1"/>
</dbReference>
<evidence type="ECO:0000313" key="7">
    <source>
        <dbReference type="RefSeq" id="XP_055864891.1"/>
    </source>
</evidence>
<organism evidence="6 7">
    <name type="scientific">Biomphalaria glabrata</name>
    <name type="common">Bloodfluke planorb</name>
    <name type="synonym">Freshwater snail</name>
    <dbReference type="NCBI Taxonomy" id="6526"/>
    <lineage>
        <taxon>Eukaryota</taxon>
        <taxon>Metazoa</taxon>
        <taxon>Spiralia</taxon>
        <taxon>Lophotrochozoa</taxon>
        <taxon>Mollusca</taxon>
        <taxon>Gastropoda</taxon>
        <taxon>Heterobranchia</taxon>
        <taxon>Euthyneura</taxon>
        <taxon>Panpulmonata</taxon>
        <taxon>Hygrophila</taxon>
        <taxon>Lymnaeoidea</taxon>
        <taxon>Planorbidae</taxon>
        <taxon>Biomphalaria</taxon>
    </lineage>
</organism>
<dbReference type="GeneID" id="129922490"/>
<dbReference type="InterPro" id="IPR003609">
    <property type="entry name" value="Pan_app"/>
</dbReference>
<dbReference type="Proteomes" id="UP001165740">
    <property type="component" value="Chromosome 13"/>
</dbReference>
<dbReference type="SUPFAM" id="SSF49899">
    <property type="entry name" value="Concanavalin A-like lectins/glucanases"/>
    <property type="match status" value="1"/>
</dbReference>
<dbReference type="Gene3D" id="2.60.120.200">
    <property type="match status" value="1"/>
</dbReference>
<evidence type="ECO:0000259" key="5">
    <source>
        <dbReference type="PROSITE" id="PS51304"/>
    </source>
</evidence>
<feature type="domain" description="Galectin" evidence="5">
    <location>
        <begin position="119"/>
        <end position="253"/>
    </location>
</feature>
<protein>
    <recommendedName>
        <fullName evidence="2">Galectin</fullName>
    </recommendedName>
</protein>
<evidence type="ECO:0000259" key="4">
    <source>
        <dbReference type="PROSITE" id="PS50948"/>
    </source>
</evidence>
<dbReference type="PROSITE" id="PS51304">
    <property type="entry name" value="GALECTIN"/>
    <property type="match status" value="1"/>
</dbReference>
<dbReference type="OrthoDB" id="6164543at2759"/>
<reference evidence="7" key="1">
    <citation type="submission" date="2025-08" db="UniProtKB">
        <authorList>
            <consortium name="RefSeq"/>
        </authorList>
    </citation>
    <scope>IDENTIFICATION</scope>
</reference>
<dbReference type="InterPro" id="IPR013320">
    <property type="entry name" value="ConA-like_dom_sf"/>
</dbReference>
<dbReference type="AlphaFoldDB" id="A0A9W2YQE4"/>
<sequence length="253" mass="28531">MAAHSLHIAIFVSILAYCPDITECQMTGILTADFKPYPNVSTLGQVINQGSNFSKLWCAFLCLSSPDCTGFRYQQSCEIVDNNVNTSFLNFSSGDDVLRKRKVFLRELSYNSVNLTSYQLSKIPSRVVLGDMVYLKAKLLKHSDVRVTLFEQLDQSNITYEFRARCSTSACKTKYVTISNKMNGMWNTTIYSNTPAYTLSVDETFEYHMLVTSQGLVTFLKNVFLYTLSTQMSFANANYITISGSIAVEEFSM</sequence>
<keyword evidence="1 2" id="KW-0430">Lectin</keyword>
<evidence type="ECO:0000313" key="6">
    <source>
        <dbReference type="Proteomes" id="UP001165740"/>
    </source>
</evidence>
<dbReference type="PROSITE" id="PS50948">
    <property type="entry name" value="PAN"/>
    <property type="match status" value="1"/>
</dbReference>
<dbReference type="InterPro" id="IPR001079">
    <property type="entry name" value="Galectin_CRD"/>
</dbReference>
<proteinExistence type="predicted"/>